<protein>
    <submittedName>
        <fullName evidence="1">Uncharacterized protein</fullName>
    </submittedName>
</protein>
<sequence length="168" mass="19564">METPWGAAKVIAEFLNQRFQEYSEKEINAGDLSKSKPYHAYAGFLPREAKAEDMKKHVPAVVVRPLMIEDGEKYTLAKMVIYAATFDNDRKAGCESLYHLLQFMRYQLLANNPINAKYQIKLTEDDAMETFIPDEQPFPFWEGRIDFAVYLEQPSNPKFLARMNSWKR</sequence>
<name>A0A927WMD9_SELRU</name>
<accession>A0A927WMD9</accession>
<evidence type="ECO:0000313" key="1">
    <source>
        <dbReference type="EMBL" id="MBE6091708.1"/>
    </source>
</evidence>
<dbReference type="EMBL" id="SVBY01000003">
    <property type="protein sequence ID" value="MBE6091708.1"/>
    <property type="molecule type" value="Genomic_DNA"/>
</dbReference>
<proteinExistence type="predicted"/>
<gene>
    <name evidence="1" type="ORF">E7201_00795</name>
</gene>
<evidence type="ECO:0000313" key="2">
    <source>
        <dbReference type="Proteomes" id="UP000761380"/>
    </source>
</evidence>
<reference evidence="1" key="1">
    <citation type="submission" date="2019-04" db="EMBL/GenBank/DDBJ databases">
        <title>Evolution of Biomass-Degrading Anaerobic Consortia Revealed by Metagenomics.</title>
        <authorList>
            <person name="Peng X."/>
        </authorList>
    </citation>
    <scope>NUCLEOTIDE SEQUENCE</scope>
    <source>
        <strain evidence="1">SIG240</strain>
    </source>
</reference>
<dbReference type="AlphaFoldDB" id="A0A927WMD9"/>
<comment type="caution">
    <text evidence="1">The sequence shown here is derived from an EMBL/GenBank/DDBJ whole genome shotgun (WGS) entry which is preliminary data.</text>
</comment>
<organism evidence="1 2">
    <name type="scientific">Selenomonas ruminantium</name>
    <dbReference type="NCBI Taxonomy" id="971"/>
    <lineage>
        <taxon>Bacteria</taxon>
        <taxon>Bacillati</taxon>
        <taxon>Bacillota</taxon>
        <taxon>Negativicutes</taxon>
        <taxon>Selenomonadales</taxon>
        <taxon>Selenomonadaceae</taxon>
        <taxon>Selenomonas</taxon>
    </lineage>
</organism>
<dbReference type="Proteomes" id="UP000761380">
    <property type="component" value="Unassembled WGS sequence"/>
</dbReference>